<evidence type="ECO:0000313" key="3">
    <source>
        <dbReference type="Proteomes" id="UP000479293"/>
    </source>
</evidence>
<keyword evidence="2" id="KW-0540">Nuclease</keyword>
<dbReference type="EMBL" id="WHLY01000002">
    <property type="protein sequence ID" value="MPR33829.1"/>
    <property type="molecule type" value="Genomic_DNA"/>
</dbReference>
<dbReference type="InterPro" id="IPR011335">
    <property type="entry name" value="Restrct_endonuc-II-like"/>
</dbReference>
<dbReference type="Pfam" id="PF05685">
    <property type="entry name" value="Uma2"/>
    <property type="match status" value="1"/>
</dbReference>
<dbReference type="PANTHER" id="PTHR34107">
    <property type="entry name" value="SLL0198 PROTEIN-RELATED"/>
    <property type="match status" value="1"/>
</dbReference>
<feature type="domain" description="Putative restriction endonuclease" evidence="1">
    <location>
        <begin position="16"/>
        <end position="178"/>
    </location>
</feature>
<dbReference type="CDD" id="cd06260">
    <property type="entry name" value="DUF820-like"/>
    <property type="match status" value="1"/>
</dbReference>
<dbReference type="GO" id="GO:0004519">
    <property type="term" value="F:endonuclease activity"/>
    <property type="evidence" value="ECO:0007669"/>
    <property type="project" value="UniProtKB-KW"/>
</dbReference>
<evidence type="ECO:0000313" key="2">
    <source>
        <dbReference type="EMBL" id="MPR33829.1"/>
    </source>
</evidence>
<keyword evidence="2" id="KW-0378">Hydrolase</keyword>
<reference evidence="2 3" key="1">
    <citation type="submission" date="2019-10" db="EMBL/GenBank/DDBJ databases">
        <title>Draft Genome Sequence of Cytophagaceae sp. SJW1-29.</title>
        <authorList>
            <person name="Choi A."/>
        </authorList>
    </citation>
    <scope>NUCLEOTIDE SEQUENCE [LARGE SCALE GENOMIC DNA]</scope>
    <source>
        <strain evidence="2 3">SJW1-29</strain>
    </source>
</reference>
<sequence>MLQTSQTTTETLPQSLETFLDWEPNDGFKYEWDDGEIIQFTGMNKEQAYIYGILSRLFFRKGYAEVGALIAEQNVHLSGIQLRRPDIAYFTYEQLVQGKKGNEMIPAFVIEIISNNDEINKMERKLTEYFKAGVQIAWIVIPEEQVVNVYTSRRDVRACLENDICSAAPVLPDFEISVNDMLVINEA</sequence>
<keyword evidence="3" id="KW-1185">Reference proteome</keyword>
<dbReference type="SUPFAM" id="SSF52980">
    <property type="entry name" value="Restriction endonuclease-like"/>
    <property type="match status" value="1"/>
</dbReference>
<proteinExistence type="predicted"/>
<dbReference type="AlphaFoldDB" id="A0A7C9FPV2"/>
<dbReference type="Gene3D" id="3.90.1570.10">
    <property type="entry name" value="tt1808, chain A"/>
    <property type="match status" value="1"/>
</dbReference>
<dbReference type="Proteomes" id="UP000479293">
    <property type="component" value="Unassembled WGS sequence"/>
</dbReference>
<gene>
    <name evidence="2" type="ORF">GBK04_10725</name>
</gene>
<keyword evidence="2" id="KW-0255">Endonuclease</keyword>
<organism evidence="2 3">
    <name type="scientific">Salmonirosea aquatica</name>
    <dbReference type="NCBI Taxonomy" id="2654236"/>
    <lineage>
        <taxon>Bacteria</taxon>
        <taxon>Pseudomonadati</taxon>
        <taxon>Bacteroidota</taxon>
        <taxon>Cytophagia</taxon>
        <taxon>Cytophagales</taxon>
        <taxon>Spirosomataceae</taxon>
        <taxon>Salmonirosea</taxon>
    </lineage>
</organism>
<dbReference type="PANTHER" id="PTHR34107:SF4">
    <property type="entry name" value="SLL1222 PROTEIN"/>
    <property type="match status" value="1"/>
</dbReference>
<dbReference type="InterPro" id="IPR008538">
    <property type="entry name" value="Uma2"/>
</dbReference>
<dbReference type="RefSeq" id="WP_152759538.1">
    <property type="nucleotide sequence ID" value="NZ_WHLY01000002.1"/>
</dbReference>
<accession>A0A7C9FPV2</accession>
<dbReference type="InterPro" id="IPR012296">
    <property type="entry name" value="Nuclease_put_TT1808"/>
</dbReference>
<evidence type="ECO:0000259" key="1">
    <source>
        <dbReference type="Pfam" id="PF05685"/>
    </source>
</evidence>
<name>A0A7C9FPV2_9BACT</name>
<protein>
    <submittedName>
        <fullName evidence="2">Uma2 family endonuclease</fullName>
    </submittedName>
</protein>
<comment type="caution">
    <text evidence="2">The sequence shown here is derived from an EMBL/GenBank/DDBJ whole genome shotgun (WGS) entry which is preliminary data.</text>
</comment>